<sequence>MDSMFTELNGGNSRRGSSYLEEQVNKSGVVSCIFSLKEGVGALVRTLRLFEEKGINLTHIESRPSRLNKDEYEFFISVDTACSQALDEVVGNLRGQISGQVHELSRNKQKDTLPWFPSNIQDLDRFANQILSYGSELDADHPGFKDEVYRARRKEFADIAYNYRHGQPIPHVEYTEEEKATWGTVFRELKTLYPTHACREHNRVFPLLEEYCGYREDNIPQLEEVSNFLQSCTGFRLRPVAGLLSSRDFLAGLAFRVFHSTQYIRHGSKPMYTPEPDICHELLGHVPLFADQSFAQFSQEIGLASLGAPDEYIEKLATVYWFTVEFGLCKQGNDIKAYGAGLLSSFGELQYCLTDKPKFLPFEPEKTSMQNYPITEFQPVYYVAESFEDGKEKVRKYAATIPRPFSLRYNAYTQSIEVLDDTKKLSNLADSISGEMGILCSALQKMNGDNLVFEEKSGKVTLHLLFTQNNDKHAGFFKTGKVFETFEAKLLHLETRASRRCKKVSSDELEFFMQCEVHSSDTDAFINALRRVGDEVRLLHDDRVPWFPRKVSDLDKCNNVITKYDPDLDQDHPGFSDPEYRKRRAFISELAFNFKQGDPLPYVEYTPEEVATWREVYRTLTSIYPTHACRQFLDGLQQLERECGYGEHKIPQLRDVSSFLKEKTGFQLRPVVGLLSARDFLASLAFRVFQCTQYIRHSSSPMHSPEPDCCHELLGHIPMLTDKEFAQFSQEIGLASLGASDEDIEKLSTLYWFTVEFGLCKQNGAVKAYGAGLLSSYGELVYALSNGPEYKPFVPAETAVQSYQDQTYQPVYFVSQTFEDATNKMRQYSSTIQKPFTIRYDPYTCSMEILDEAAKIQNVLGQIRKELKILHSALERLG</sequence>
<evidence type="ECO:0000313" key="20">
    <source>
        <dbReference type="EMBL" id="KAK2832142.1"/>
    </source>
</evidence>
<dbReference type="InterPro" id="IPR018301">
    <property type="entry name" value="ArAA_hydroxylase_Fe/CU_BS"/>
</dbReference>
<keyword evidence="12 17" id="KW-0408">Iron</keyword>
<dbReference type="InterPro" id="IPR049321">
    <property type="entry name" value="TH_ACT"/>
</dbReference>
<dbReference type="InterPro" id="IPR041912">
    <property type="entry name" value="Euk_PheOH_cat"/>
</dbReference>
<evidence type="ECO:0000256" key="7">
    <source>
        <dbReference type="ARBA" id="ARBA00020276"/>
    </source>
</evidence>
<dbReference type="AlphaFoldDB" id="A0AA88SB15"/>
<evidence type="ECO:0000256" key="15">
    <source>
        <dbReference type="ARBA" id="ARBA00029922"/>
    </source>
</evidence>
<comment type="cofactor">
    <cofactor evidence="2 17">
        <name>Fe(2+)</name>
        <dbReference type="ChEBI" id="CHEBI:29033"/>
    </cofactor>
</comment>
<dbReference type="EC" id="1.14.16.1" evidence="6"/>
<comment type="caution">
    <text evidence="20">The sequence shown here is derived from an EMBL/GenBank/DDBJ whole genome shotgun (WGS) entry which is preliminary data.</text>
</comment>
<keyword evidence="10 17" id="KW-0479">Metal-binding</keyword>
<evidence type="ECO:0000256" key="1">
    <source>
        <dbReference type="ARBA" id="ARBA00001060"/>
    </source>
</evidence>
<comment type="function">
    <text evidence="16">Catalyzes the hydroxylation of L-phenylalanine to L-tyrosine.</text>
</comment>
<dbReference type="PANTHER" id="PTHR11473:SF24">
    <property type="entry name" value="PHENYLALANINE-4-HYDROXYLASE"/>
    <property type="match status" value="1"/>
</dbReference>
<dbReference type="Gene3D" id="1.10.800.10">
    <property type="entry name" value="Aromatic amino acid hydroxylase"/>
    <property type="match status" value="2"/>
</dbReference>
<evidence type="ECO:0000256" key="10">
    <source>
        <dbReference type="ARBA" id="ARBA00022723"/>
    </source>
</evidence>
<evidence type="ECO:0000259" key="19">
    <source>
        <dbReference type="PROSITE" id="PS51671"/>
    </source>
</evidence>
<evidence type="ECO:0000256" key="3">
    <source>
        <dbReference type="ARBA" id="ARBA00005088"/>
    </source>
</evidence>
<dbReference type="InterPro" id="IPR005961">
    <property type="entry name" value="Phe-4-hydroxylase_tetra"/>
</dbReference>
<dbReference type="InterPro" id="IPR002912">
    <property type="entry name" value="ACT_dom"/>
</dbReference>
<evidence type="ECO:0000256" key="12">
    <source>
        <dbReference type="ARBA" id="ARBA00023004"/>
    </source>
</evidence>
<comment type="catalytic activity">
    <reaction evidence="1">
        <text>(6R)-L-erythro-5,6,7,8-tetrahydrobiopterin + L-phenylalanine + O2 = (4aS,6R)-4a-hydroxy-L-erythro-5,6,7,8-tetrahydrobiopterin + L-tyrosine</text>
        <dbReference type="Rhea" id="RHEA:20273"/>
        <dbReference type="ChEBI" id="CHEBI:15379"/>
        <dbReference type="ChEBI" id="CHEBI:15642"/>
        <dbReference type="ChEBI" id="CHEBI:58095"/>
        <dbReference type="ChEBI" id="CHEBI:58315"/>
        <dbReference type="ChEBI" id="CHEBI:59560"/>
        <dbReference type="EC" id="1.14.16.1"/>
    </reaction>
</comment>
<dbReference type="InterPro" id="IPR045865">
    <property type="entry name" value="ACT-like_dom_sf"/>
</dbReference>
<keyword evidence="13" id="KW-0503">Monooxygenase</keyword>
<dbReference type="GO" id="GO:0004505">
    <property type="term" value="F:phenylalanine 4-monooxygenase activity"/>
    <property type="evidence" value="ECO:0007669"/>
    <property type="project" value="UniProtKB-EC"/>
</dbReference>
<feature type="domain" description="ACT" evidence="19">
    <location>
        <begin position="31"/>
        <end position="109"/>
    </location>
</feature>
<dbReference type="PROSITE" id="PS51671">
    <property type="entry name" value="ACT"/>
    <property type="match status" value="1"/>
</dbReference>
<dbReference type="GO" id="GO:0006559">
    <property type="term" value="P:L-phenylalanine catabolic process"/>
    <property type="evidence" value="ECO:0007669"/>
    <property type="project" value="UniProtKB-KW"/>
</dbReference>
<dbReference type="GO" id="GO:0005506">
    <property type="term" value="F:iron ion binding"/>
    <property type="evidence" value="ECO:0007669"/>
    <property type="project" value="InterPro"/>
</dbReference>
<gene>
    <name evidence="20" type="ORF">Q7C36_015604</name>
</gene>
<dbReference type="InterPro" id="IPR001273">
    <property type="entry name" value="ArAA_hydroxylase"/>
</dbReference>
<dbReference type="Pfam" id="PF21417">
    <property type="entry name" value="TH_ACT"/>
    <property type="match status" value="1"/>
</dbReference>
<keyword evidence="21" id="KW-1185">Reference proteome</keyword>
<dbReference type="PROSITE" id="PS51410">
    <property type="entry name" value="BH4_AAA_HYDROXYL_2"/>
    <property type="match status" value="2"/>
</dbReference>
<reference evidence="20" key="1">
    <citation type="submission" date="2023-08" db="EMBL/GenBank/DDBJ databases">
        <title>Pelteobagrus vachellii genome.</title>
        <authorList>
            <person name="Liu H."/>
        </authorList>
    </citation>
    <scope>NUCLEOTIDE SEQUENCE</scope>
    <source>
        <strain evidence="20">PRFRI_2022a</strain>
        <tissue evidence="20">Muscle</tissue>
    </source>
</reference>
<keyword evidence="11" id="KW-0560">Oxidoreductase</keyword>
<dbReference type="CDD" id="cd03347">
    <property type="entry name" value="eu_PheOH"/>
    <property type="match status" value="1"/>
</dbReference>
<comment type="similarity">
    <text evidence="4">Belongs to the biopterin-dependent aromatic amino acid hydroxylase family.</text>
</comment>
<dbReference type="InterPro" id="IPR036951">
    <property type="entry name" value="ArAA_hydroxylase_sf"/>
</dbReference>
<evidence type="ECO:0000256" key="5">
    <source>
        <dbReference type="ARBA" id="ARBA00011839"/>
    </source>
</evidence>
<comment type="pathway">
    <text evidence="3">Amino-acid degradation; L-phenylalanine degradation; acetoacetate and fumarate from L-phenylalanine: step 1/6.</text>
</comment>
<evidence type="ECO:0000256" key="2">
    <source>
        <dbReference type="ARBA" id="ARBA00001954"/>
    </source>
</evidence>
<evidence type="ECO:0000256" key="9">
    <source>
        <dbReference type="ARBA" id="ARBA00022553"/>
    </source>
</evidence>
<comment type="subunit">
    <text evidence="5">Homodimer and homotetramer.</text>
</comment>
<dbReference type="CDD" id="cd04931">
    <property type="entry name" value="ACT_PAH"/>
    <property type="match status" value="1"/>
</dbReference>
<feature type="binding site" evidence="17">
    <location>
        <position position="285"/>
    </location>
    <ligand>
        <name>Fe cation</name>
        <dbReference type="ChEBI" id="CHEBI:24875"/>
    </ligand>
</feature>
<name>A0AA88SB15_TACVA</name>
<dbReference type="EMBL" id="JAVHJS010000016">
    <property type="protein sequence ID" value="KAK2832142.1"/>
    <property type="molecule type" value="Genomic_DNA"/>
</dbReference>
<dbReference type="PROSITE" id="PS00367">
    <property type="entry name" value="BH4_AAA_HYDROXYL_1"/>
    <property type="match status" value="2"/>
</dbReference>
<dbReference type="NCBIfam" id="TIGR01268">
    <property type="entry name" value="Phe4hydrox_tetr"/>
    <property type="match status" value="1"/>
</dbReference>
<evidence type="ECO:0000256" key="17">
    <source>
        <dbReference type="PIRSR" id="PIRSR601273-2"/>
    </source>
</evidence>
<evidence type="ECO:0000256" key="16">
    <source>
        <dbReference type="ARBA" id="ARBA00058511"/>
    </source>
</evidence>
<proteinExistence type="inferred from homology"/>
<dbReference type="Pfam" id="PF00351">
    <property type="entry name" value="Biopterin_H"/>
    <property type="match status" value="2"/>
</dbReference>
<organism evidence="20 21">
    <name type="scientific">Tachysurus vachellii</name>
    <name type="common">Darkbarbel catfish</name>
    <name type="synonym">Pelteobagrus vachellii</name>
    <dbReference type="NCBI Taxonomy" id="175792"/>
    <lineage>
        <taxon>Eukaryota</taxon>
        <taxon>Metazoa</taxon>
        <taxon>Chordata</taxon>
        <taxon>Craniata</taxon>
        <taxon>Vertebrata</taxon>
        <taxon>Euteleostomi</taxon>
        <taxon>Actinopterygii</taxon>
        <taxon>Neopterygii</taxon>
        <taxon>Teleostei</taxon>
        <taxon>Ostariophysi</taxon>
        <taxon>Siluriformes</taxon>
        <taxon>Bagridae</taxon>
        <taxon>Tachysurus</taxon>
    </lineage>
</organism>
<evidence type="ECO:0000256" key="6">
    <source>
        <dbReference type="ARBA" id="ARBA00011995"/>
    </source>
</evidence>
<dbReference type="InterPro" id="IPR036329">
    <property type="entry name" value="Aro-AA_hydroxylase_C_sf"/>
</dbReference>
<accession>A0AA88SB15</accession>
<dbReference type="FunFam" id="1.10.800.10:FF:000002">
    <property type="entry name" value="Tyrosine 3-monooxygenase"/>
    <property type="match status" value="1"/>
</dbReference>
<feature type="domain" description="Biopterin-dependent aromatic amino acid hydroxylase family profile" evidence="18">
    <location>
        <begin position="532"/>
        <end position="878"/>
    </location>
</feature>
<feature type="binding site" evidence="17">
    <location>
        <position position="280"/>
    </location>
    <ligand>
        <name>Fe cation</name>
        <dbReference type="ChEBI" id="CHEBI:24875"/>
    </ligand>
</feature>
<keyword evidence="8" id="KW-0021">Allosteric enzyme</keyword>
<evidence type="ECO:0000256" key="4">
    <source>
        <dbReference type="ARBA" id="ARBA00009712"/>
    </source>
</evidence>
<dbReference type="FunFam" id="1.10.800.10:FF:000003">
    <property type="entry name" value="Phenylalanine-4-hydroxylase"/>
    <property type="match status" value="1"/>
</dbReference>
<evidence type="ECO:0000313" key="21">
    <source>
        <dbReference type="Proteomes" id="UP001187315"/>
    </source>
</evidence>
<keyword evidence="9" id="KW-0597">Phosphoprotein</keyword>
<evidence type="ECO:0000259" key="18">
    <source>
        <dbReference type="PROSITE" id="PS51410"/>
    </source>
</evidence>
<feature type="binding site" evidence="17">
    <location>
        <position position="325"/>
    </location>
    <ligand>
        <name>Fe cation</name>
        <dbReference type="ChEBI" id="CHEBI:24875"/>
    </ligand>
</feature>
<keyword evidence="14" id="KW-0585">Phenylalanine catabolism</keyword>
<dbReference type="Proteomes" id="UP001187315">
    <property type="component" value="Unassembled WGS sequence"/>
</dbReference>
<dbReference type="Gene3D" id="3.30.70.260">
    <property type="match status" value="1"/>
</dbReference>
<feature type="domain" description="Biopterin-dependent aromatic amino acid hydroxylase family profile" evidence="18">
    <location>
        <begin position="101"/>
        <end position="447"/>
    </location>
</feature>
<dbReference type="PRINTS" id="PR00372">
    <property type="entry name" value="FYWHYDRXLASE"/>
</dbReference>
<evidence type="ECO:0000256" key="13">
    <source>
        <dbReference type="ARBA" id="ARBA00023033"/>
    </source>
</evidence>
<evidence type="ECO:0000256" key="14">
    <source>
        <dbReference type="ARBA" id="ARBA00023232"/>
    </source>
</evidence>
<dbReference type="InterPro" id="IPR019774">
    <property type="entry name" value="Aromatic-AA_hydroxylase_C"/>
</dbReference>
<dbReference type="SUPFAM" id="SSF55021">
    <property type="entry name" value="ACT-like"/>
    <property type="match status" value="2"/>
</dbReference>
<dbReference type="PANTHER" id="PTHR11473">
    <property type="entry name" value="AROMATIC AMINO ACID HYDROXYLASE"/>
    <property type="match status" value="1"/>
</dbReference>
<dbReference type="SUPFAM" id="SSF56534">
    <property type="entry name" value="Aromatic aminoacid monoxygenases, catalytic and oligomerization domains"/>
    <property type="match status" value="2"/>
</dbReference>
<evidence type="ECO:0000256" key="8">
    <source>
        <dbReference type="ARBA" id="ARBA00022533"/>
    </source>
</evidence>
<protein>
    <recommendedName>
        <fullName evidence="7">Phenylalanine-4-hydroxylase</fullName>
        <ecNumber evidence="6">1.14.16.1</ecNumber>
    </recommendedName>
    <alternativeName>
        <fullName evidence="15">Phe-4-monooxygenase</fullName>
    </alternativeName>
</protein>
<evidence type="ECO:0000256" key="11">
    <source>
        <dbReference type="ARBA" id="ARBA00023002"/>
    </source>
</evidence>